<evidence type="ECO:0000256" key="3">
    <source>
        <dbReference type="SAM" id="Phobius"/>
    </source>
</evidence>
<sequence length="422" mass="47637">MSGQIRLNTRVRSSSDKAEDQFENLPVREPPALDVPREFNGREHWGKLLSPIRDQGSCGSCWAFSTTGALACRFNILSQGQIFVELSAAKMLLCAFGEREYEIDPDVQTLEYIEELQRIYTNQFVCHGNTLADAWRYLYVLGVPTAQCFPASLRSKYGGPTVQELSTEITDTPLCAQYAGKYGDKCLDGTPAKQYRCAIYYTLGSEDELSIQREIYAHGPVTTSFRIYADFYTFSPRSQVYQSNEQGEILGGHAVYLVGWGESPDEGKYWWVANSFGPQWGLEGYFKMVRGVNNCGLEANVVGALPDFFTGDVEYVPRDSDFRELYENPEAQGGGLDPLTGYFRWAYELRPDLAEPDDPVIPVTTAADVSWDQVYQDILQDNTTRFQAPPSQVCRRRRLWRGLIIGLFLLLLVALVIVIIWV</sequence>
<feature type="region of interest" description="Disordered" evidence="2">
    <location>
        <begin position="1"/>
        <end position="22"/>
    </location>
</feature>
<feature type="domain" description="Peptidase C1A papain C-terminal" evidence="4">
    <location>
        <begin position="35"/>
        <end position="305"/>
    </location>
</feature>
<keyword evidence="3" id="KW-0472">Membrane</keyword>
<dbReference type="InterPro" id="IPR000169">
    <property type="entry name" value="Pept_cys_AS"/>
</dbReference>
<evidence type="ECO:0000259" key="4">
    <source>
        <dbReference type="SMART" id="SM00645"/>
    </source>
</evidence>
<dbReference type="SUPFAM" id="SSF54001">
    <property type="entry name" value="Cysteine proteinases"/>
    <property type="match status" value="1"/>
</dbReference>
<dbReference type="InterPro" id="IPR013128">
    <property type="entry name" value="Peptidase_C1A"/>
</dbReference>
<evidence type="ECO:0000256" key="1">
    <source>
        <dbReference type="ARBA" id="ARBA00008455"/>
    </source>
</evidence>
<keyword evidence="3" id="KW-1133">Transmembrane helix</keyword>
<dbReference type="GO" id="GO:0006508">
    <property type="term" value="P:proteolysis"/>
    <property type="evidence" value="ECO:0007669"/>
    <property type="project" value="InterPro"/>
</dbReference>
<dbReference type="GO" id="GO:0008234">
    <property type="term" value="F:cysteine-type peptidase activity"/>
    <property type="evidence" value="ECO:0007669"/>
    <property type="project" value="InterPro"/>
</dbReference>
<dbReference type="EMBL" id="MN739209">
    <property type="protein sequence ID" value="QHS93775.1"/>
    <property type="molecule type" value="Genomic_DNA"/>
</dbReference>
<name>A0A6C0BMZ7_9ZZZZ</name>
<dbReference type="InterPro" id="IPR038765">
    <property type="entry name" value="Papain-like_cys_pep_sf"/>
</dbReference>
<dbReference type="PROSITE" id="PS00139">
    <property type="entry name" value="THIOL_PROTEASE_CYS"/>
    <property type="match status" value="1"/>
</dbReference>
<accession>A0A6C0BMZ7</accession>
<feature type="transmembrane region" description="Helical" evidence="3">
    <location>
        <begin position="399"/>
        <end position="421"/>
    </location>
</feature>
<protein>
    <recommendedName>
        <fullName evidence="4">Peptidase C1A papain C-terminal domain-containing protein</fullName>
    </recommendedName>
</protein>
<dbReference type="Gene3D" id="3.90.70.10">
    <property type="entry name" value="Cysteine proteinases"/>
    <property type="match status" value="1"/>
</dbReference>
<dbReference type="Pfam" id="PF00112">
    <property type="entry name" value="Peptidase_C1"/>
    <property type="match status" value="1"/>
</dbReference>
<dbReference type="SMART" id="SM00645">
    <property type="entry name" value="Pept_C1"/>
    <property type="match status" value="1"/>
</dbReference>
<keyword evidence="3" id="KW-0812">Transmembrane</keyword>
<comment type="similarity">
    <text evidence="1">Belongs to the peptidase C1 family.</text>
</comment>
<proteinExistence type="inferred from homology"/>
<evidence type="ECO:0000313" key="5">
    <source>
        <dbReference type="EMBL" id="QHS93775.1"/>
    </source>
</evidence>
<dbReference type="AlphaFoldDB" id="A0A6C0BMZ7"/>
<dbReference type="PRINTS" id="PR00705">
    <property type="entry name" value="PAPAIN"/>
</dbReference>
<dbReference type="InterPro" id="IPR000668">
    <property type="entry name" value="Peptidase_C1A_C"/>
</dbReference>
<organism evidence="5">
    <name type="scientific">viral metagenome</name>
    <dbReference type="NCBI Taxonomy" id="1070528"/>
    <lineage>
        <taxon>unclassified sequences</taxon>
        <taxon>metagenomes</taxon>
        <taxon>organismal metagenomes</taxon>
    </lineage>
</organism>
<dbReference type="PROSITE" id="PS00639">
    <property type="entry name" value="THIOL_PROTEASE_HIS"/>
    <property type="match status" value="1"/>
</dbReference>
<dbReference type="InterPro" id="IPR025660">
    <property type="entry name" value="Pept_his_AS"/>
</dbReference>
<reference evidence="5" key="1">
    <citation type="journal article" date="2020" name="Nature">
        <title>Giant virus diversity and host interactions through global metagenomics.</title>
        <authorList>
            <person name="Schulz F."/>
            <person name="Roux S."/>
            <person name="Paez-Espino D."/>
            <person name="Jungbluth S."/>
            <person name="Walsh D.A."/>
            <person name="Denef V.J."/>
            <person name="McMahon K.D."/>
            <person name="Konstantinidis K.T."/>
            <person name="Eloe-Fadrosh E.A."/>
            <person name="Kyrpides N.C."/>
            <person name="Woyke T."/>
        </authorList>
    </citation>
    <scope>NUCLEOTIDE SEQUENCE</scope>
    <source>
        <strain evidence="5">GVMAG-M-3300018080-19</strain>
    </source>
</reference>
<dbReference type="PANTHER" id="PTHR12411">
    <property type="entry name" value="CYSTEINE PROTEASE FAMILY C1-RELATED"/>
    <property type="match status" value="1"/>
</dbReference>
<evidence type="ECO:0000256" key="2">
    <source>
        <dbReference type="SAM" id="MobiDB-lite"/>
    </source>
</evidence>
<feature type="compositionally biased region" description="Polar residues" evidence="2">
    <location>
        <begin position="1"/>
        <end position="12"/>
    </location>
</feature>